<sequence length="212" mass="23783">MGGREAFYSDFQKIILEKKLSPCENKKEYFHAPIIIDKDDTAIVYDGNNARAPESQCAVALTREVIKSMPGFVAAKIDGKPTVAVAQYLIYPDAFFENYKDGYSPYNQIVQPEFPGGIDAFRELVNHRTDVSNFYLKGKGKVTVVVQFKINKEGSIENVTLKNSSGLKEYDDIIISAVKSIKKKWTPATLHGIIIDYNFSMPLSLSSKDIIR</sequence>
<dbReference type="Proteomes" id="UP000626242">
    <property type="component" value="Unassembled WGS sequence"/>
</dbReference>
<comment type="subcellular location">
    <subcellularLocation>
        <location evidence="1">Membrane</location>
        <topology evidence="1">Single-pass membrane protein</topology>
    </subcellularLocation>
</comment>
<dbReference type="NCBIfam" id="TIGR01352">
    <property type="entry name" value="tonB_Cterm"/>
    <property type="match status" value="1"/>
</dbReference>
<dbReference type="Gene3D" id="3.30.1150.10">
    <property type="match status" value="1"/>
</dbReference>
<evidence type="ECO:0000256" key="2">
    <source>
        <dbReference type="ARBA" id="ARBA00022692"/>
    </source>
</evidence>
<keyword evidence="6" id="KW-1185">Reference proteome</keyword>
<dbReference type="Pfam" id="PF13103">
    <property type="entry name" value="TonB_2"/>
    <property type="match status" value="1"/>
</dbReference>
<evidence type="ECO:0000313" key="6">
    <source>
        <dbReference type="Proteomes" id="UP000626242"/>
    </source>
</evidence>
<organism evidence="5 6">
    <name type="scientific">Kaistella pullorum</name>
    <dbReference type="NCBI Taxonomy" id="2763074"/>
    <lineage>
        <taxon>Bacteria</taxon>
        <taxon>Pseudomonadati</taxon>
        <taxon>Bacteroidota</taxon>
        <taxon>Flavobacteriia</taxon>
        <taxon>Flavobacteriales</taxon>
        <taxon>Weeksellaceae</taxon>
        <taxon>Chryseobacterium group</taxon>
        <taxon>Kaistella</taxon>
    </lineage>
</organism>
<name>A0ABR8WJS6_9FLAO</name>
<accession>A0ABR8WJS6</accession>
<proteinExistence type="predicted"/>
<dbReference type="EMBL" id="JACSPS010000001">
    <property type="protein sequence ID" value="MBD8017312.1"/>
    <property type="molecule type" value="Genomic_DNA"/>
</dbReference>
<dbReference type="SUPFAM" id="SSF74653">
    <property type="entry name" value="TolA/TonB C-terminal domain"/>
    <property type="match status" value="1"/>
</dbReference>
<protein>
    <submittedName>
        <fullName evidence="5">Energy transducer TonB</fullName>
    </submittedName>
</protein>
<evidence type="ECO:0000313" key="5">
    <source>
        <dbReference type="EMBL" id="MBD8017312.1"/>
    </source>
</evidence>
<comment type="caution">
    <text evidence="5">The sequence shown here is derived from an EMBL/GenBank/DDBJ whole genome shotgun (WGS) entry which is preliminary data.</text>
</comment>
<gene>
    <name evidence="5" type="ORF">H9628_02400</name>
</gene>
<keyword evidence="4" id="KW-0472">Membrane</keyword>
<keyword evidence="2" id="KW-0812">Transmembrane</keyword>
<reference evidence="5 6" key="1">
    <citation type="submission" date="2020-08" db="EMBL/GenBank/DDBJ databases">
        <title>A Genomic Blueprint of the Chicken Gut Microbiome.</title>
        <authorList>
            <person name="Gilroy R."/>
            <person name="Ravi A."/>
            <person name="Getino M."/>
            <person name="Pursley I."/>
            <person name="Horton D.L."/>
            <person name="Alikhan N.-F."/>
            <person name="Baker D."/>
            <person name="Gharbi K."/>
            <person name="Hall N."/>
            <person name="Watson M."/>
            <person name="Adriaenssens E.M."/>
            <person name="Foster-Nyarko E."/>
            <person name="Jarju S."/>
            <person name="Secka A."/>
            <person name="Antonio M."/>
            <person name="Oren A."/>
            <person name="Chaudhuri R."/>
            <person name="La Ragione R.M."/>
            <person name="Hildebrand F."/>
            <person name="Pallen M.J."/>
        </authorList>
    </citation>
    <scope>NUCLEOTIDE SEQUENCE [LARGE SCALE GENOMIC DNA]</scope>
    <source>
        <strain evidence="5 6">Sa1CVA4</strain>
    </source>
</reference>
<keyword evidence="3" id="KW-1133">Transmembrane helix</keyword>
<dbReference type="InterPro" id="IPR006260">
    <property type="entry name" value="TonB/TolA_C"/>
</dbReference>
<evidence type="ECO:0000256" key="3">
    <source>
        <dbReference type="ARBA" id="ARBA00022989"/>
    </source>
</evidence>
<evidence type="ECO:0000256" key="4">
    <source>
        <dbReference type="ARBA" id="ARBA00023136"/>
    </source>
</evidence>
<evidence type="ECO:0000256" key="1">
    <source>
        <dbReference type="ARBA" id="ARBA00004167"/>
    </source>
</evidence>